<dbReference type="SUPFAM" id="SSF55347">
    <property type="entry name" value="Glyceraldehyde-3-phosphate dehydrogenase-like, C-terminal domain"/>
    <property type="match status" value="1"/>
</dbReference>
<dbReference type="PANTHER" id="PTHR30525">
    <property type="entry name" value="1-DEOXY-D-XYLULOSE 5-PHOSPHATE REDUCTOISOMERASE"/>
    <property type="match status" value="1"/>
</dbReference>
<proteinExistence type="inferred from homology"/>
<dbReference type="Gene3D" id="3.40.50.720">
    <property type="entry name" value="NAD(P)-binding Rossmann-like Domain"/>
    <property type="match status" value="1"/>
</dbReference>
<dbReference type="EMBL" id="CP097966">
    <property type="protein sequence ID" value="URQ63383.1"/>
    <property type="molecule type" value="Genomic_DNA"/>
</dbReference>
<dbReference type="SUPFAM" id="SSF69055">
    <property type="entry name" value="1-deoxy-D-xylulose-5-phosphate reductoisomerase, C-terminal domain"/>
    <property type="match status" value="1"/>
</dbReference>
<comment type="pathway">
    <text evidence="1 9">Isoprenoid biosynthesis; isopentenyl diphosphate biosynthesis via DXP pathway; isopentenyl diphosphate from 1-deoxy-D-xylulose 5-phosphate: step 1/6.</text>
</comment>
<dbReference type="Proteomes" id="UP001056381">
    <property type="component" value="Chromosome"/>
</dbReference>
<comment type="cofactor">
    <cofactor evidence="9">
        <name>Mg(2+)</name>
        <dbReference type="ChEBI" id="CHEBI:18420"/>
    </cofactor>
    <cofactor evidence="9">
        <name>Mn(2+)</name>
        <dbReference type="ChEBI" id="CHEBI:29035"/>
    </cofactor>
</comment>
<comment type="catalytic activity">
    <reaction evidence="8">
        <text>2-C-methyl-D-erythritol 4-phosphate + NADP(+) = 1-deoxy-D-xylulose 5-phosphate + NADPH + H(+)</text>
        <dbReference type="Rhea" id="RHEA:13717"/>
        <dbReference type="ChEBI" id="CHEBI:15378"/>
        <dbReference type="ChEBI" id="CHEBI:57783"/>
        <dbReference type="ChEBI" id="CHEBI:57792"/>
        <dbReference type="ChEBI" id="CHEBI:58262"/>
        <dbReference type="ChEBI" id="CHEBI:58349"/>
        <dbReference type="EC" id="1.1.1.267"/>
    </reaction>
    <physiologicalReaction direction="right-to-left" evidence="8">
        <dbReference type="Rhea" id="RHEA:13719"/>
    </physiologicalReaction>
</comment>
<comment type="function">
    <text evidence="9">Catalyzes the NADPH-dependent rearrangement and reduction of 1-deoxy-D-xylulose-5-phosphate (DXP) to 2-C-methyl-D-erythritol 4-phosphate (MEP).</text>
</comment>
<dbReference type="GO" id="GO:0070402">
    <property type="term" value="F:NADPH binding"/>
    <property type="evidence" value="ECO:0007669"/>
    <property type="project" value="InterPro"/>
</dbReference>
<dbReference type="PIRSF" id="PIRSF006205">
    <property type="entry name" value="Dxp_reductismrs"/>
    <property type="match status" value="1"/>
</dbReference>
<sequence length="378" mass="43136">MKKISIFGFTGNLGTQALDILKSYKNEFEFDIFVCDKNLNLAESVVREFNPKYIFFSCEEAKKRFKNLELDVEVLDCIENVTEKIENNPSDIFLSAVSSYEALELTIAAAKSGKKLLLANKESLVIFGKFIMDTVSSSGTELIPIDSEHFSLFSSLSNLNKNDIKKIFITASGGPFLGQNLEQIKNKKAVDALKHPTWKMGDKITIDSATLINKCFELIEAKFLFDLDPEKLDILIQPQSIIHSLIELNDGSVEAQLSKPSMIIPLSYGLLDSRSEEVRNKFSLNMFEDEINLQLKFFPEDRKELLKITREIMNLGGNRGLIFATLNQIAVNKFLKDQIKFGDIYEFIYNNYFNFEKKELNTLEELRSAHKEILEKLN</sequence>
<dbReference type="Gene3D" id="1.10.1740.10">
    <property type="match status" value="1"/>
</dbReference>
<feature type="binding site" evidence="9">
    <location>
        <position position="217"/>
    </location>
    <ligand>
        <name>Mn(2+)</name>
        <dbReference type="ChEBI" id="CHEBI:29035"/>
    </ligand>
</feature>
<dbReference type="Pfam" id="PF13288">
    <property type="entry name" value="DXPR_C"/>
    <property type="match status" value="1"/>
</dbReference>
<dbReference type="EC" id="1.1.1.267" evidence="9"/>
<keyword evidence="7 9" id="KW-0414">Isoprene biosynthesis</keyword>
<comment type="caution">
    <text evidence="9">Lacks conserved residue(s) required for the propagation of feature annotation.</text>
</comment>
<feature type="binding site" evidence="9">
    <location>
        <position position="201"/>
    </location>
    <ligand>
        <name>NADPH</name>
        <dbReference type="ChEBI" id="CHEBI:57783"/>
    </ligand>
</feature>
<dbReference type="InterPro" id="IPR026877">
    <property type="entry name" value="DXPR_C"/>
</dbReference>
<dbReference type="InterPro" id="IPR013644">
    <property type="entry name" value="DXP_reductoisomerase_C"/>
</dbReference>
<evidence type="ECO:0000256" key="8">
    <source>
        <dbReference type="ARBA" id="ARBA00048543"/>
    </source>
</evidence>
<feature type="binding site" evidence="9">
    <location>
        <position position="10"/>
    </location>
    <ligand>
        <name>NADPH</name>
        <dbReference type="ChEBI" id="CHEBI:57783"/>
    </ligand>
</feature>
<evidence type="ECO:0000259" key="11">
    <source>
        <dbReference type="Pfam" id="PF08436"/>
    </source>
</evidence>
<evidence type="ECO:0000256" key="2">
    <source>
        <dbReference type="ARBA" id="ARBA00006825"/>
    </source>
</evidence>
<evidence type="ECO:0000256" key="7">
    <source>
        <dbReference type="ARBA" id="ARBA00023229"/>
    </source>
</evidence>
<dbReference type="GO" id="GO:0051484">
    <property type="term" value="P:isopentenyl diphosphate biosynthetic process, methylerythritol 4-phosphate pathway involved in terpenoid biosynthetic process"/>
    <property type="evidence" value="ECO:0007669"/>
    <property type="project" value="TreeGrafter"/>
</dbReference>
<dbReference type="SUPFAM" id="SSF51735">
    <property type="entry name" value="NAD(P)-binding Rossmann-fold domains"/>
    <property type="match status" value="1"/>
</dbReference>
<feature type="binding site" evidence="9">
    <location>
        <position position="208"/>
    </location>
    <ligand>
        <name>1-deoxy-D-xylulose 5-phosphate</name>
        <dbReference type="ChEBI" id="CHEBI:57792"/>
    </ligand>
</feature>
<feature type="binding site" evidence="9">
    <location>
        <position position="148"/>
    </location>
    <ligand>
        <name>1-deoxy-D-xylulose 5-phosphate</name>
        <dbReference type="ChEBI" id="CHEBI:57792"/>
    </ligand>
</feature>
<dbReference type="InterPro" id="IPR036291">
    <property type="entry name" value="NAD(P)-bd_dom_sf"/>
</dbReference>
<evidence type="ECO:0000256" key="3">
    <source>
        <dbReference type="ARBA" id="ARBA00022723"/>
    </source>
</evidence>
<evidence type="ECO:0000259" key="10">
    <source>
        <dbReference type="Pfam" id="PF02670"/>
    </source>
</evidence>
<feature type="binding site" evidence="9">
    <location>
        <position position="146"/>
    </location>
    <ligand>
        <name>Mn(2+)</name>
        <dbReference type="ChEBI" id="CHEBI:29035"/>
    </ligand>
</feature>
<keyword evidence="4 9" id="KW-0521">NADP</keyword>
<gene>
    <name evidence="9" type="primary">dxr</name>
    <name evidence="13" type="ORF">M9B40_01080</name>
</gene>
<feature type="binding site" evidence="9">
    <location>
        <position position="11"/>
    </location>
    <ligand>
        <name>NADPH</name>
        <dbReference type="ChEBI" id="CHEBI:57783"/>
    </ligand>
</feature>
<feature type="domain" description="1-deoxy-D-xylulose 5-phosphate reductoisomerase N-terminal" evidence="10">
    <location>
        <begin position="4"/>
        <end position="128"/>
    </location>
</feature>
<feature type="domain" description="DXP reductoisomerase C-terminal" evidence="12">
    <location>
        <begin position="257"/>
        <end position="372"/>
    </location>
</feature>
<evidence type="ECO:0000256" key="4">
    <source>
        <dbReference type="ARBA" id="ARBA00022857"/>
    </source>
</evidence>
<protein>
    <recommendedName>
        <fullName evidence="9">1-deoxy-D-xylulose 5-phosphate reductoisomerase</fullName>
        <shortName evidence="9">DXP reductoisomerase</shortName>
        <ecNumber evidence="9">1.1.1.267</ecNumber>
    </recommendedName>
    <alternativeName>
        <fullName evidence="9">1-deoxyxylulose-5-phosphate reductoisomerase</fullName>
    </alternativeName>
    <alternativeName>
        <fullName evidence="9">2-C-methyl-D-erythritol 4-phosphate synthase</fullName>
    </alternativeName>
</protein>
<organism evidence="13 14">
    <name type="scientific">SAR86 cluster bacterium</name>
    <dbReference type="NCBI Taxonomy" id="2030880"/>
    <lineage>
        <taxon>Bacteria</taxon>
        <taxon>Pseudomonadati</taxon>
        <taxon>Pseudomonadota</taxon>
        <taxon>Gammaproteobacteria</taxon>
        <taxon>SAR86 cluster</taxon>
    </lineage>
</organism>
<reference evidence="13" key="1">
    <citation type="submission" date="2022-05" db="EMBL/GenBank/DDBJ databases">
        <title>Single-amplified genomics reveal most streamlined microbe among free-living bacteria.</title>
        <authorList>
            <person name="Roda-Garcia J."/>
            <person name="Haro-Moreno J.M."/>
            <person name="Rodriguez-Valera F."/>
            <person name="Almagro-Moreno S."/>
            <person name="Lopez-Perez M."/>
        </authorList>
    </citation>
    <scope>NUCLEOTIDE SEQUENCE</scope>
    <source>
        <strain evidence="13">TMED112-D2-2</strain>
    </source>
</reference>
<feature type="binding site" evidence="9">
    <location>
        <position position="213"/>
    </location>
    <ligand>
        <name>1-deoxy-D-xylulose 5-phosphate</name>
        <dbReference type="ChEBI" id="CHEBI:57792"/>
    </ligand>
</feature>
<feature type="binding site" evidence="9">
    <location>
        <position position="214"/>
    </location>
    <ligand>
        <name>1-deoxy-D-xylulose 5-phosphate</name>
        <dbReference type="ChEBI" id="CHEBI:57792"/>
    </ligand>
</feature>
<keyword evidence="3 9" id="KW-0479">Metal-binding</keyword>
<dbReference type="Pfam" id="PF02670">
    <property type="entry name" value="DXP_reductoisom"/>
    <property type="match status" value="1"/>
</dbReference>
<evidence type="ECO:0000256" key="1">
    <source>
        <dbReference type="ARBA" id="ARBA00005094"/>
    </source>
</evidence>
<dbReference type="HAMAP" id="MF_00183">
    <property type="entry name" value="DXP_reductoisom"/>
    <property type="match status" value="1"/>
</dbReference>
<evidence type="ECO:0000313" key="14">
    <source>
        <dbReference type="Proteomes" id="UP001056381"/>
    </source>
</evidence>
<keyword evidence="6 9" id="KW-0464">Manganese</keyword>
<feature type="domain" description="1-deoxy-D-xylulose 5-phosphate reductoisomerase C-terminal" evidence="11">
    <location>
        <begin position="142"/>
        <end position="225"/>
    </location>
</feature>
<dbReference type="GO" id="GO:0030145">
    <property type="term" value="F:manganese ion binding"/>
    <property type="evidence" value="ECO:0007669"/>
    <property type="project" value="TreeGrafter"/>
</dbReference>
<dbReference type="InterPro" id="IPR013512">
    <property type="entry name" value="DXP_reductoisomerase_N"/>
</dbReference>
<feature type="binding site" evidence="9">
    <location>
        <position position="147"/>
    </location>
    <ligand>
        <name>1-deoxy-D-xylulose 5-phosphate</name>
        <dbReference type="ChEBI" id="CHEBI:57792"/>
    </ligand>
</feature>
<keyword evidence="5 9" id="KW-0560">Oxidoreductase</keyword>
<comment type="similarity">
    <text evidence="2 9">Belongs to the DXR family.</text>
</comment>
<feature type="binding site" evidence="9">
    <location>
        <position position="38"/>
    </location>
    <ligand>
        <name>NADPH</name>
        <dbReference type="ChEBI" id="CHEBI:57783"/>
    </ligand>
</feature>
<dbReference type="PANTHER" id="PTHR30525:SF0">
    <property type="entry name" value="1-DEOXY-D-XYLULOSE 5-PHOSPHATE REDUCTOISOMERASE, CHLOROPLASTIC"/>
    <property type="match status" value="1"/>
</dbReference>
<evidence type="ECO:0000259" key="12">
    <source>
        <dbReference type="Pfam" id="PF13288"/>
    </source>
</evidence>
<dbReference type="InterPro" id="IPR003821">
    <property type="entry name" value="DXP_reductoisomerase"/>
</dbReference>
<feature type="binding site" evidence="9">
    <location>
        <position position="120"/>
    </location>
    <ligand>
        <name>NADPH</name>
        <dbReference type="ChEBI" id="CHEBI:57783"/>
    </ligand>
</feature>
<dbReference type="InterPro" id="IPR036169">
    <property type="entry name" value="DXPR_C_sf"/>
</dbReference>
<name>A0A9Q8TYN0_9GAMM</name>
<feature type="binding site" evidence="9">
    <location>
        <position position="195"/>
    </location>
    <ligand>
        <name>1-deoxy-D-xylulose 5-phosphate</name>
        <dbReference type="ChEBI" id="CHEBI:57792"/>
    </ligand>
</feature>
<feature type="binding site" evidence="9">
    <location>
        <position position="121"/>
    </location>
    <ligand>
        <name>1-deoxy-D-xylulose 5-phosphate</name>
        <dbReference type="ChEBI" id="CHEBI:57792"/>
    </ligand>
</feature>
<evidence type="ECO:0000256" key="9">
    <source>
        <dbReference type="HAMAP-Rule" id="MF_00183"/>
    </source>
</evidence>
<dbReference type="GO" id="GO:0030604">
    <property type="term" value="F:1-deoxy-D-xylulose-5-phosphate reductoisomerase activity"/>
    <property type="evidence" value="ECO:0007669"/>
    <property type="project" value="UniProtKB-UniRule"/>
</dbReference>
<feature type="binding site" evidence="9">
    <location>
        <position position="148"/>
    </location>
    <ligand>
        <name>Mn(2+)</name>
        <dbReference type="ChEBI" id="CHEBI:29035"/>
    </ligand>
</feature>
<evidence type="ECO:0000256" key="6">
    <source>
        <dbReference type="ARBA" id="ARBA00023211"/>
    </source>
</evidence>
<keyword evidence="14" id="KW-1185">Reference proteome</keyword>
<evidence type="ECO:0000256" key="5">
    <source>
        <dbReference type="ARBA" id="ARBA00023002"/>
    </source>
</evidence>
<feature type="binding site" evidence="9">
    <location>
        <position position="172"/>
    </location>
    <ligand>
        <name>1-deoxy-D-xylulose 5-phosphate</name>
        <dbReference type="ChEBI" id="CHEBI:57792"/>
    </ligand>
</feature>
<evidence type="ECO:0000313" key="13">
    <source>
        <dbReference type="EMBL" id="URQ63383.1"/>
    </source>
</evidence>
<dbReference type="AlphaFoldDB" id="A0A9Q8TYN0"/>
<feature type="binding site" evidence="9">
    <location>
        <position position="217"/>
    </location>
    <ligand>
        <name>1-deoxy-D-xylulose 5-phosphate</name>
        <dbReference type="ChEBI" id="CHEBI:57792"/>
    </ligand>
</feature>
<feature type="binding site" evidence="9">
    <location>
        <position position="37"/>
    </location>
    <ligand>
        <name>NADPH</name>
        <dbReference type="ChEBI" id="CHEBI:57783"/>
    </ligand>
</feature>
<accession>A0A9Q8TYN0</accession>
<feature type="binding site" evidence="9">
    <location>
        <position position="122"/>
    </location>
    <ligand>
        <name>NADPH</name>
        <dbReference type="ChEBI" id="CHEBI:57783"/>
    </ligand>
</feature>
<dbReference type="Pfam" id="PF08436">
    <property type="entry name" value="DXP_redisom_C"/>
    <property type="match status" value="1"/>
</dbReference>
<keyword evidence="9" id="KW-0460">Magnesium</keyword>